<dbReference type="CDD" id="cd04301">
    <property type="entry name" value="NAT_SF"/>
    <property type="match status" value="2"/>
</dbReference>
<sequence length="340" mass="37661">MTAGGAPRNLRGMSTAPAPVSGLRWRPITPQDVPDWHGLVRAIEAADDPAERYTPEDLHDELLDGSWKDPARDSTIGIDDDGVPRAFGHVQVLPGDVRTVRAFCWGGVHPLWRGRGIGRELLAWQERLGREKIAAARSTGPGRVLVNVDDGLTATERLLDRAGFRRLRVYLELTRPLDAEIAAPALREGLRLVPYDPGLSEPVRLAHNEAFADHWGSEPRDPENWERQSVGGRYFRPSWSFVVLDGDQVAGYSLTSAYEQDWAAQGYSAGWTDLLGVRRPWRRAGVASALLAATMRALREDGIERADLGVDVENPNRALDLYTGLGYRESRRSLAYGKDV</sequence>
<gene>
    <name evidence="5" type="ORF">H9624_02410</name>
</gene>
<evidence type="ECO:0000256" key="2">
    <source>
        <dbReference type="ARBA" id="ARBA00023315"/>
    </source>
</evidence>
<feature type="domain" description="N-acetyltransferase" evidence="4">
    <location>
        <begin position="190"/>
        <end position="340"/>
    </location>
</feature>
<name>A0ABR8YYN0_9MICO</name>
<evidence type="ECO:0000256" key="1">
    <source>
        <dbReference type="ARBA" id="ARBA00022679"/>
    </source>
</evidence>
<dbReference type="InterPro" id="IPR050832">
    <property type="entry name" value="Bact_Acetyltransf"/>
</dbReference>
<dbReference type="InterPro" id="IPR016181">
    <property type="entry name" value="Acyl_CoA_acyltransferase"/>
</dbReference>
<dbReference type="PANTHER" id="PTHR43877:SF1">
    <property type="entry name" value="ACETYLTRANSFERASE"/>
    <property type="match status" value="1"/>
</dbReference>
<keyword evidence="1" id="KW-0808">Transferase</keyword>
<dbReference type="PROSITE" id="PS51186">
    <property type="entry name" value="GNAT"/>
    <property type="match status" value="2"/>
</dbReference>
<keyword evidence="2" id="KW-0012">Acyltransferase</keyword>
<organism evidence="5 6">
    <name type="scientific">Oceanitalea stevensii</name>
    <dbReference type="NCBI Taxonomy" id="2763072"/>
    <lineage>
        <taxon>Bacteria</taxon>
        <taxon>Bacillati</taxon>
        <taxon>Actinomycetota</taxon>
        <taxon>Actinomycetes</taxon>
        <taxon>Micrococcales</taxon>
        <taxon>Bogoriellaceae</taxon>
        <taxon>Georgenia</taxon>
    </lineage>
</organism>
<feature type="domain" description="N-acetyltransferase" evidence="4">
    <location>
        <begin position="23"/>
        <end position="178"/>
    </location>
</feature>
<evidence type="ECO:0000313" key="6">
    <source>
        <dbReference type="Proteomes" id="UP000661894"/>
    </source>
</evidence>
<protein>
    <submittedName>
        <fullName evidence="5">GNAT family N-acetyltransferase</fullName>
    </submittedName>
</protein>
<dbReference type="SUPFAM" id="SSF55729">
    <property type="entry name" value="Acyl-CoA N-acyltransferases (Nat)"/>
    <property type="match status" value="2"/>
</dbReference>
<dbReference type="Gene3D" id="3.40.630.30">
    <property type="match status" value="1"/>
</dbReference>
<comment type="caution">
    <text evidence="5">The sequence shown here is derived from an EMBL/GenBank/DDBJ whole genome shotgun (WGS) entry which is preliminary data.</text>
</comment>
<dbReference type="Pfam" id="PF00583">
    <property type="entry name" value="Acetyltransf_1"/>
    <property type="match status" value="2"/>
</dbReference>
<reference evidence="5 6" key="1">
    <citation type="submission" date="2020-08" db="EMBL/GenBank/DDBJ databases">
        <title>A Genomic Blueprint of the Chicken Gut Microbiome.</title>
        <authorList>
            <person name="Gilroy R."/>
            <person name="Ravi A."/>
            <person name="Getino M."/>
            <person name="Pursley I."/>
            <person name="Horton D.L."/>
            <person name="Alikhan N.-F."/>
            <person name="Baker D."/>
            <person name="Gharbi K."/>
            <person name="Hall N."/>
            <person name="Watson M."/>
            <person name="Adriaenssens E.M."/>
            <person name="Foster-Nyarko E."/>
            <person name="Jarju S."/>
            <person name="Secka A."/>
            <person name="Antonio M."/>
            <person name="Oren A."/>
            <person name="Chaudhuri R."/>
            <person name="La Ragione R.M."/>
            <person name="Hildebrand F."/>
            <person name="Pallen M.J."/>
        </authorList>
    </citation>
    <scope>NUCLEOTIDE SEQUENCE [LARGE SCALE GENOMIC DNA]</scope>
    <source>
        <strain evidence="5 6">Sa1BUA1</strain>
    </source>
</reference>
<dbReference type="EMBL" id="JACSPO010000001">
    <property type="protein sequence ID" value="MBD8061177.1"/>
    <property type="molecule type" value="Genomic_DNA"/>
</dbReference>
<accession>A0ABR8YYN0</accession>
<dbReference type="InterPro" id="IPR000182">
    <property type="entry name" value="GNAT_dom"/>
</dbReference>
<evidence type="ECO:0000259" key="4">
    <source>
        <dbReference type="PROSITE" id="PS51186"/>
    </source>
</evidence>
<keyword evidence="6" id="KW-1185">Reference proteome</keyword>
<evidence type="ECO:0000313" key="5">
    <source>
        <dbReference type="EMBL" id="MBD8061177.1"/>
    </source>
</evidence>
<dbReference type="PANTHER" id="PTHR43877">
    <property type="entry name" value="AMINOALKYLPHOSPHONATE N-ACETYLTRANSFERASE-RELATED-RELATED"/>
    <property type="match status" value="1"/>
</dbReference>
<proteinExistence type="predicted"/>
<dbReference type="Proteomes" id="UP000661894">
    <property type="component" value="Unassembled WGS sequence"/>
</dbReference>
<evidence type="ECO:0000256" key="3">
    <source>
        <dbReference type="SAM" id="MobiDB-lite"/>
    </source>
</evidence>
<feature type="region of interest" description="Disordered" evidence="3">
    <location>
        <begin position="1"/>
        <end position="26"/>
    </location>
</feature>